<evidence type="ECO:0000313" key="2">
    <source>
        <dbReference type="Proteomes" id="UP000198211"/>
    </source>
</evidence>
<name>A0A225WTJ2_9STRA</name>
<reference evidence="2" key="1">
    <citation type="submission" date="2017-03" db="EMBL/GenBank/DDBJ databases">
        <title>Phytopthora megakarya and P. palmivora, two closely related causual agents of cacao black pod achieved similar genome size and gene model numbers by different mechanisms.</title>
        <authorList>
            <person name="Ali S."/>
            <person name="Shao J."/>
            <person name="Larry D.J."/>
            <person name="Kronmiller B."/>
            <person name="Shen D."/>
            <person name="Strem M.D."/>
            <person name="Melnick R.L."/>
            <person name="Guiltinan M.J."/>
            <person name="Tyler B.M."/>
            <person name="Meinhardt L.W."/>
            <person name="Bailey B.A."/>
        </authorList>
    </citation>
    <scope>NUCLEOTIDE SEQUENCE [LARGE SCALE GENOMIC DNA]</scope>
    <source>
        <strain evidence="2">zdho120</strain>
    </source>
</reference>
<proteinExistence type="predicted"/>
<dbReference type="Proteomes" id="UP000198211">
    <property type="component" value="Unassembled WGS sequence"/>
</dbReference>
<comment type="caution">
    <text evidence="1">The sequence shown here is derived from an EMBL/GenBank/DDBJ whole genome shotgun (WGS) entry which is preliminary data.</text>
</comment>
<accession>A0A225WTJ2</accession>
<protein>
    <submittedName>
        <fullName evidence="1">Uncharacterized protein</fullName>
    </submittedName>
</protein>
<dbReference type="EMBL" id="NBNE01000271">
    <property type="protein sequence ID" value="OWZ20962.1"/>
    <property type="molecule type" value="Genomic_DNA"/>
</dbReference>
<gene>
    <name evidence="1" type="ORF">PHMEG_0004556</name>
</gene>
<sequence>MLPMEVKLKPGSKLVNTHLTAENFQMAHRVSDCCSSVLYESKDQLIFEDPKPQRVIRANLRGSYRYFSLDFFKGFWQFAMAKWS</sequence>
<organism evidence="1 2">
    <name type="scientific">Phytophthora megakarya</name>
    <dbReference type="NCBI Taxonomy" id="4795"/>
    <lineage>
        <taxon>Eukaryota</taxon>
        <taxon>Sar</taxon>
        <taxon>Stramenopiles</taxon>
        <taxon>Oomycota</taxon>
        <taxon>Peronosporomycetes</taxon>
        <taxon>Peronosporales</taxon>
        <taxon>Peronosporaceae</taxon>
        <taxon>Phytophthora</taxon>
    </lineage>
</organism>
<keyword evidence="2" id="KW-1185">Reference proteome</keyword>
<dbReference type="AlphaFoldDB" id="A0A225WTJ2"/>
<evidence type="ECO:0000313" key="1">
    <source>
        <dbReference type="EMBL" id="OWZ20962.1"/>
    </source>
</evidence>